<evidence type="ECO:0000256" key="1">
    <source>
        <dbReference type="SAM" id="Phobius"/>
    </source>
</evidence>
<feature type="transmembrane region" description="Helical" evidence="1">
    <location>
        <begin position="212"/>
        <end position="233"/>
    </location>
</feature>
<accession>A0A934S1Z2</accession>
<dbReference type="Gene3D" id="1.10.287.70">
    <property type="match status" value="1"/>
</dbReference>
<name>A0A934S1Z2_9BACT</name>
<keyword evidence="1" id="KW-0472">Membrane</keyword>
<dbReference type="Proteomes" id="UP000617628">
    <property type="component" value="Unassembled WGS sequence"/>
</dbReference>
<dbReference type="SUPFAM" id="SSF81324">
    <property type="entry name" value="Voltage-gated potassium channels"/>
    <property type="match status" value="1"/>
</dbReference>
<feature type="transmembrane region" description="Helical" evidence="1">
    <location>
        <begin position="133"/>
        <end position="156"/>
    </location>
</feature>
<evidence type="ECO:0000313" key="4">
    <source>
        <dbReference type="Proteomes" id="UP000617628"/>
    </source>
</evidence>
<dbReference type="Pfam" id="PF07885">
    <property type="entry name" value="Ion_trans_2"/>
    <property type="match status" value="1"/>
</dbReference>
<reference evidence="3" key="1">
    <citation type="submission" date="2021-01" db="EMBL/GenBank/DDBJ databases">
        <title>Modified the classification status of verrucomicrobia.</title>
        <authorList>
            <person name="Feng X."/>
        </authorList>
    </citation>
    <scope>NUCLEOTIDE SEQUENCE</scope>
    <source>
        <strain evidence="3">KCTC 13126</strain>
    </source>
</reference>
<dbReference type="AlphaFoldDB" id="A0A934S1Z2"/>
<proteinExistence type="predicted"/>
<organism evidence="3 4">
    <name type="scientific">Pelagicoccus mobilis</name>
    <dbReference type="NCBI Taxonomy" id="415221"/>
    <lineage>
        <taxon>Bacteria</taxon>
        <taxon>Pseudomonadati</taxon>
        <taxon>Verrucomicrobiota</taxon>
        <taxon>Opitutia</taxon>
        <taxon>Puniceicoccales</taxon>
        <taxon>Pelagicoccaceae</taxon>
        <taxon>Pelagicoccus</taxon>
    </lineage>
</organism>
<feature type="transmembrane region" description="Helical" evidence="1">
    <location>
        <begin position="176"/>
        <end position="200"/>
    </location>
</feature>
<feature type="domain" description="Potassium channel" evidence="2">
    <location>
        <begin position="182"/>
        <end position="234"/>
    </location>
</feature>
<comment type="caution">
    <text evidence="3">The sequence shown here is derived from an EMBL/GenBank/DDBJ whole genome shotgun (WGS) entry which is preliminary data.</text>
</comment>
<feature type="transmembrane region" description="Helical" evidence="1">
    <location>
        <begin position="76"/>
        <end position="96"/>
    </location>
</feature>
<dbReference type="EMBL" id="JAENIL010000020">
    <property type="protein sequence ID" value="MBK1877608.1"/>
    <property type="molecule type" value="Genomic_DNA"/>
</dbReference>
<keyword evidence="1" id="KW-1133">Transmembrane helix</keyword>
<gene>
    <name evidence="3" type="ORF">JIN87_12090</name>
</gene>
<keyword evidence="4" id="KW-1185">Reference proteome</keyword>
<sequence>MNNVPRNHLEAIFGGLSEKRFRVLFLILCFLFFCMPVLAETGLMDDPWVAKLLYVVVYMSLLASASSIASHNRRSYLTMVTVSVLAIGLNVAYLVWPSEVFMLLNHAVLSLVLLYVIVSLSHYMFSCRRVTMYTIYASLSAFLMIALLWSMIYGIIDMVDPEAFNVPAHLAGEGRLSSLGSIRAFQGLYFSLVTITTLGYGDISPISVSARMLCSAEAFVGQMFMAVMVARLVGVYSTQSLERDVDGGDRD</sequence>
<evidence type="ECO:0000259" key="2">
    <source>
        <dbReference type="Pfam" id="PF07885"/>
    </source>
</evidence>
<feature type="transmembrane region" description="Helical" evidence="1">
    <location>
        <begin position="51"/>
        <end position="69"/>
    </location>
</feature>
<keyword evidence="1" id="KW-0812">Transmembrane</keyword>
<protein>
    <recommendedName>
        <fullName evidence="2">Potassium channel domain-containing protein</fullName>
    </recommendedName>
</protein>
<dbReference type="InterPro" id="IPR013099">
    <property type="entry name" value="K_chnl_dom"/>
</dbReference>
<evidence type="ECO:0000313" key="3">
    <source>
        <dbReference type="EMBL" id="MBK1877608.1"/>
    </source>
</evidence>
<feature type="transmembrane region" description="Helical" evidence="1">
    <location>
        <begin position="21"/>
        <end position="39"/>
    </location>
</feature>
<dbReference type="RefSeq" id="WP_200355822.1">
    <property type="nucleotide sequence ID" value="NZ_JAENIL010000020.1"/>
</dbReference>
<feature type="transmembrane region" description="Helical" evidence="1">
    <location>
        <begin position="102"/>
        <end position="121"/>
    </location>
</feature>